<dbReference type="eggNOG" id="KOG4659">
    <property type="taxonomic scope" value="Eukaryota"/>
</dbReference>
<keyword evidence="3" id="KW-0472">Membrane</keyword>
<keyword evidence="3" id="KW-0812">Transmembrane</keyword>
<dbReference type="CDD" id="cd14953">
    <property type="entry name" value="NHL_like_1"/>
    <property type="match status" value="1"/>
</dbReference>
<dbReference type="CDD" id="cd05819">
    <property type="entry name" value="NHL"/>
    <property type="match status" value="1"/>
</dbReference>
<evidence type="ECO:0000256" key="2">
    <source>
        <dbReference type="PROSITE-ProRule" id="PRU00504"/>
    </source>
</evidence>
<feature type="transmembrane region" description="Helical" evidence="3">
    <location>
        <begin position="1579"/>
        <end position="1598"/>
    </location>
</feature>
<dbReference type="Proteomes" id="UP000006671">
    <property type="component" value="Unassembled WGS sequence"/>
</dbReference>
<feature type="domain" description="EGF-like" evidence="5 6">
    <location>
        <begin position="683"/>
        <end position="694"/>
    </location>
</feature>
<feature type="domain" description="EGF-like" evidence="6">
    <location>
        <begin position="1496"/>
        <end position="1507"/>
    </location>
</feature>
<evidence type="ECO:0000313" key="7">
    <source>
        <dbReference type="EMBL" id="EFC46165.1"/>
    </source>
</evidence>
<dbReference type="SMART" id="SM00135">
    <property type="entry name" value="LY"/>
    <property type="match status" value="5"/>
</dbReference>
<evidence type="ECO:0000256" key="4">
    <source>
        <dbReference type="SAM" id="SignalP"/>
    </source>
</evidence>
<feature type="repeat" description="NHL" evidence="2">
    <location>
        <begin position="235"/>
        <end position="265"/>
    </location>
</feature>
<dbReference type="RefSeq" id="XP_002678909.1">
    <property type="nucleotide sequence ID" value="XM_002678863.1"/>
</dbReference>
<feature type="chain" id="PRO_5003037411" evidence="4">
    <location>
        <begin position="28"/>
        <end position="1626"/>
    </location>
</feature>
<dbReference type="PANTHER" id="PTHR46388">
    <property type="entry name" value="NHL REPEAT-CONTAINING PROTEIN 2"/>
    <property type="match status" value="1"/>
</dbReference>
<protein>
    <submittedName>
        <fullName evidence="7">Predicted protein</fullName>
    </submittedName>
</protein>
<dbReference type="Pfam" id="PF23106">
    <property type="entry name" value="EGF_Teneurin"/>
    <property type="match status" value="1"/>
</dbReference>
<dbReference type="Pfam" id="PF02010">
    <property type="entry name" value="REJ"/>
    <property type="match status" value="1"/>
</dbReference>
<reference evidence="7 8" key="1">
    <citation type="journal article" date="2010" name="Cell">
        <title>The genome of Naegleria gruberi illuminates early eukaryotic versatility.</title>
        <authorList>
            <person name="Fritz-Laylin L.K."/>
            <person name="Prochnik S.E."/>
            <person name="Ginger M.L."/>
            <person name="Dacks J.B."/>
            <person name="Carpenter M.L."/>
            <person name="Field M.C."/>
            <person name="Kuo A."/>
            <person name="Paredez A."/>
            <person name="Chapman J."/>
            <person name="Pham J."/>
            <person name="Shu S."/>
            <person name="Neupane R."/>
            <person name="Cipriano M."/>
            <person name="Mancuso J."/>
            <person name="Tu H."/>
            <person name="Salamov A."/>
            <person name="Lindquist E."/>
            <person name="Shapiro H."/>
            <person name="Lucas S."/>
            <person name="Grigoriev I.V."/>
            <person name="Cande W.Z."/>
            <person name="Fulton C."/>
            <person name="Rokhsar D.S."/>
            <person name="Dawson S.C."/>
        </authorList>
    </citation>
    <scope>NUCLEOTIDE SEQUENCE [LARGE SCALE GENOMIC DNA]</scope>
    <source>
        <strain evidence="7 8">NEG-M</strain>
    </source>
</reference>
<evidence type="ECO:0000256" key="1">
    <source>
        <dbReference type="ARBA" id="ARBA00022737"/>
    </source>
</evidence>
<evidence type="ECO:0000259" key="5">
    <source>
        <dbReference type="PROSITE" id="PS00022"/>
    </source>
</evidence>
<dbReference type="SUPFAM" id="SSF101898">
    <property type="entry name" value="NHL repeat"/>
    <property type="match status" value="2"/>
</dbReference>
<dbReference type="KEGG" id="ngr:NAEGRDRAFT_48081"/>
<dbReference type="PROSITE" id="PS51125">
    <property type="entry name" value="NHL"/>
    <property type="match status" value="2"/>
</dbReference>
<organism evidence="8">
    <name type="scientific">Naegleria gruberi</name>
    <name type="common">Amoeba</name>
    <dbReference type="NCBI Taxonomy" id="5762"/>
    <lineage>
        <taxon>Eukaryota</taxon>
        <taxon>Discoba</taxon>
        <taxon>Heterolobosea</taxon>
        <taxon>Tetramitia</taxon>
        <taxon>Eutetramitia</taxon>
        <taxon>Vahlkampfiidae</taxon>
        <taxon>Naegleria</taxon>
    </lineage>
</organism>
<dbReference type="Pfam" id="PF01436">
    <property type="entry name" value="NHL"/>
    <property type="match status" value="3"/>
</dbReference>
<dbReference type="PROSITE" id="PS01186">
    <property type="entry name" value="EGF_2"/>
    <property type="match status" value="3"/>
</dbReference>
<dbReference type="EMBL" id="GG738860">
    <property type="protein sequence ID" value="EFC46165.1"/>
    <property type="molecule type" value="Genomic_DNA"/>
</dbReference>
<dbReference type="VEuPathDB" id="AmoebaDB:NAEGRDRAFT_48081"/>
<feature type="domain" description="EGF-like" evidence="5 6">
    <location>
        <begin position="724"/>
        <end position="735"/>
    </location>
</feature>
<dbReference type="InterPro" id="IPR013783">
    <property type="entry name" value="Ig-like_fold"/>
</dbReference>
<dbReference type="Gene3D" id="2.60.40.10">
    <property type="entry name" value="Immunoglobulins"/>
    <property type="match status" value="1"/>
</dbReference>
<evidence type="ECO:0000313" key="8">
    <source>
        <dbReference type="Proteomes" id="UP000006671"/>
    </source>
</evidence>
<proteinExistence type="predicted"/>
<accession>D2VAZ1</accession>
<dbReference type="PROSITE" id="PS00022">
    <property type="entry name" value="EGF_1"/>
    <property type="match status" value="2"/>
</dbReference>
<dbReference type="InterPro" id="IPR011042">
    <property type="entry name" value="6-blade_b-propeller_TolB-like"/>
</dbReference>
<dbReference type="Pfam" id="PF25021">
    <property type="entry name" value="TEN_NHL"/>
    <property type="match status" value="1"/>
</dbReference>
<dbReference type="Gene3D" id="2.120.10.30">
    <property type="entry name" value="TolB, C-terminal domain"/>
    <property type="match status" value="6"/>
</dbReference>
<keyword evidence="8" id="KW-1185">Reference proteome</keyword>
<keyword evidence="4" id="KW-0732">Signal</keyword>
<dbReference type="InterPro" id="IPR002859">
    <property type="entry name" value="PKD/REJ-like"/>
</dbReference>
<feature type="signal peptide" evidence="4">
    <location>
        <begin position="1"/>
        <end position="27"/>
    </location>
</feature>
<dbReference type="InterPro" id="IPR000742">
    <property type="entry name" value="EGF"/>
</dbReference>
<dbReference type="PANTHER" id="PTHR46388:SF2">
    <property type="entry name" value="NHL REPEAT-CONTAINING PROTEIN 2"/>
    <property type="match status" value="1"/>
</dbReference>
<dbReference type="eggNOG" id="KOG2177">
    <property type="taxonomic scope" value="Eukaryota"/>
</dbReference>
<keyword evidence="1" id="KW-0677">Repeat</keyword>
<evidence type="ECO:0000259" key="6">
    <source>
        <dbReference type="PROSITE" id="PS01186"/>
    </source>
</evidence>
<dbReference type="eggNOG" id="KOG1225">
    <property type="taxonomic scope" value="Eukaryota"/>
</dbReference>
<dbReference type="InParanoid" id="D2VAZ1"/>
<evidence type="ECO:0000256" key="3">
    <source>
        <dbReference type="SAM" id="Phobius"/>
    </source>
</evidence>
<sequence>MMNKRTFTASLNYYFLMVLLLCLVVEAAGSIGLLTTLAGGGPNGDLFIADTESYRIRRIYTNGTILTVLGRRWGYDKNVDPKTMMINPYGVAVDSMEQVYISDTDRNRICKILTNGTFRIVASANSPRGITVDSNDEVYFADSKNHRIRKILKDGTVITIAGTKTGGYNGDNIPQTTAQLNNPYDVKIGSDGAIYIADYGNNRIRKIANNTITTVAGNGTIGSDSDNAEGTSAKLSGPSGIAISSTGDVYISDTNNNKIRKLSTNGIITTFAGTGVSGFFGDKADAKRARLSGPRGLAITASGVLYIADTNNNRIRQVSQQNIISTFSGNDDKVYCSDAGLALGSRTPSPRGISLDPTTGDIYFADSTNQRLSKITSDGEIELVSGTGEANFFGENVVATTAKLNNPSGVTVDPKTGDLYFADTKNNRIRKITPSKIISTIAGTQTTILGDGELATKASLIAPSEIILSPTGEIYISDSGHHRIRKILTNGTIITYAGTGLKPYNGDGIQATCANLDTPYGIALNSDGELFIADQNNYRVRKVFTNGTIVTIAGNGERTYNGDNILATSAAVEAPTNIALDSKSGALYVGSSRIRKIDSKGVISTVAGTGIVTGIFLYTDGIESTSANINTGGLYLLSNGDLIFSDRSSQLIRRLTFTRCNGTMYDDASVCNGRGNCTTNDQCFCEWGYYGKFCESQNVSCFGKSQNDSLVCSGNGECFSLDNCTCFNGWKGSDCSNNLTMNESSLNSTTSPICVPSLNCSSHGECSANGTCVCYSNSIDGYFTLENCSTCQINYYGELCSTSFSETLRITNDCKGVELNLTSPFKYQSFSVQCSLLIHENDLNLFGENPKCFWKSKELNNVFVIEFGDNYSLKSQDSIRFYTSVFDFNRNASQYVTRTVQTPSDPVKPLAIISTLRKMYNACEIIEIDASSSYSPDRRPLNFRWSIIQSPSNETLVNSLIQNTQTNSSITLPLDQSRTIGDYIVRLQVESTFTNSLSDYQDFKFTITLDSIPNLSIIGYKDGYINVKTMDVPLFVEKSVSLPSCLTNTNELVKVEWNPSGGGDLLNYYINSNNDLVIPNFQKKGIYQYTFNVTAYLISNPLSISSIQLVIETRSEQLFSNLYIDDISSKQAKIIVESQDIEQSNENEIWTLTCQGLTTLSDCGSTISNQLSNLALLKSNLLELTASDFSKQDSTYLISIVITKGMRLVSSSVQLTYPKSNDNIPPLISLLNVIPNRQKLSVNEVLNLQLSVTKSDGSDLTNIKRNWLLNGNSIPLDYLKRMASLESNSLIMELRGLEEGTTNQVSLQVTDLDTGLSNRFDYSFTISKSPQQCSCLISPTTGFAMETDFTFNCLSCQNKENSLVFSHYFIDKGASIPLVIRGGNSFTTKLPYPILNPLQLSTKIIDKDSEASVTTYQIIQIQLPIATSLRAVKTYSTKWNGIQNSLQQDDVRRMIFNSAIISRTIDAMIAKLSVGRRSIQEVCLNGGTFSEKLQKCSCPIGYSKRDCSLSTDDFLMVQEIKRSLFNNFLTANQNNQMKISDTYLICQIYGLDSLLSNYDEIDQEMFERGSKLFKSLIELAHGIAIVGVVVVPVIIVLVKRKQKKPKEVVNSVELPTAVHNLWLETK</sequence>
<dbReference type="GeneID" id="8859339"/>
<dbReference type="Gene3D" id="2.10.25.10">
    <property type="entry name" value="Laminin"/>
    <property type="match status" value="1"/>
</dbReference>
<dbReference type="InterPro" id="IPR056822">
    <property type="entry name" value="TEN_NHL"/>
</dbReference>
<name>D2VAZ1_NAEGR</name>
<dbReference type="OrthoDB" id="442731at2759"/>
<keyword evidence="3" id="KW-1133">Transmembrane helix</keyword>
<feature type="repeat" description="NHL" evidence="2">
    <location>
        <begin position="404"/>
        <end position="435"/>
    </location>
</feature>
<dbReference type="InterPro" id="IPR000033">
    <property type="entry name" value="LDLR_classB_rpt"/>
</dbReference>
<dbReference type="InterPro" id="IPR001258">
    <property type="entry name" value="NHL_repeat"/>
</dbReference>
<gene>
    <name evidence="7" type="ORF">NAEGRDRAFT_48081</name>
</gene>